<sequence length="407" mass="46209">MKSNILVLLFLLTLSSCSKEDEKPEVIKSEAKEITTFEIEGVTTEIDGDIIKIYAPASLDFYYWKPTINISEKASISPVINVKVDFTNPILFRVYAEDGSFKLYTTELILLEGLQEIVLKLGSKDGKQIAVDRYLGKINELNNKIQIDYSGDAVERWESWELFPFLAIETTNDLETEPANNHFIDLSIKDHQLTIPGLDKTYELSIQSSDNFIKGINLPIRREFISSNFARDAFPEYIVGLEEDDILFYTLKNQDLTNITPDYFKISDYASITPDSSLPQDFSEDVVYTVTSETGVSKTRKVRVVEKNILMSNATNGAFSLSYTTNFFRYYIATSPIVDVELVNVETGEILGSEIWQNYETEDGRFYLQMVADEMPESKTSFFYRVTLEEGITVDTHGGVVFDPDGN</sequence>
<dbReference type="RefSeq" id="WP_091903064.1">
    <property type="nucleotide sequence ID" value="NZ_FOYX01000002.1"/>
</dbReference>
<dbReference type="Proteomes" id="UP000199462">
    <property type="component" value="Unassembled WGS sequence"/>
</dbReference>
<organism evidence="1 2">
    <name type="scientific">Maribacter stanieri</name>
    <dbReference type="NCBI Taxonomy" id="440514"/>
    <lineage>
        <taxon>Bacteria</taxon>
        <taxon>Pseudomonadati</taxon>
        <taxon>Bacteroidota</taxon>
        <taxon>Flavobacteriia</taxon>
        <taxon>Flavobacteriales</taxon>
        <taxon>Flavobacteriaceae</taxon>
        <taxon>Maribacter</taxon>
    </lineage>
</organism>
<evidence type="ECO:0008006" key="3">
    <source>
        <dbReference type="Google" id="ProtNLM"/>
    </source>
</evidence>
<protein>
    <recommendedName>
        <fullName evidence="3">DUF5018 domain-containing protein</fullName>
    </recommendedName>
</protein>
<name>A0A1I6J1W6_9FLAO</name>
<dbReference type="PROSITE" id="PS51257">
    <property type="entry name" value="PROKAR_LIPOPROTEIN"/>
    <property type="match status" value="1"/>
</dbReference>
<reference evidence="2" key="1">
    <citation type="submission" date="2016-10" db="EMBL/GenBank/DDBJ databases">
        <authorList>
            <person name="Varghese N."/>
            <person name="Submissions S."/>
        </authorList>
    </citation>
    <scope>NUCLEOTIDE SEQUENCE [LARGE SCALE GENOMIC DNA]</scope>
    <source>
        <strain evidence="2">DSM 19891</strain>
    </source>
</reference>
<evidence type="ECO:0000313" key="2">
    <source>
        <dbReference type="Proteomes" id="UP000199462"/>
    </source>
</evidence>
<proteinExistence type="predicted"/>
<dbReference type="AlphaFoldDB" id="A0A1I6J1W6"/>
<keyword evidence="2" id="KW-1185">Reference proteome</keyword>
<accession>A0A1I6J1W6</accession>
<evidence type="ECO:0000313" key="1">
    <source>
        <dbReference type="EMBL" id="SFR73004.1"/>
    </source>
</evidence>
<dbReference type="Gene3D" id="2.60.40.2340">
    <property type="match status" value="2"/>
</dbReference>
<gene>
    <name evidence="1" type="ORF">SAMN04488010_2192</name>
</gene>
<dbReference type="EMBL" id="FOYX01000002">
    <property type="protein sequence ID" value="SFR73004.1"/>
    <property type="molecule type" value="Genomic_DNA"/>
</dbReference>